<dbReference type="Gene3D" id="3.40.50.280">
    <property type="entry name" value="Cobalamin-binding domain"/>
    <property type="match status" value="1"/>
</dbReference>
<dbReference type="InterPro" id="IPR058240">
    <property type="entry name" value="rSAM_sf"/>
</dbReference>
<dbReference type="PROSITE" id="PS51332">
    <property type="entry name" value="B12_BINDING"/>
    <property type="match status" value="1"/>
</dbReference>
<sequence>MKVLLTAINSKFVHSNLAVRYLKAFTKDMDYTAQIREFSINDREENILEEIIKEKPDVVAFSTYIWNIEMIKKLSNLIKIVDKNIEIIYGGPEVSYDSNKILGELVGDYIIEGEGEKTYREFIEYKLGKKSISSIRGLYYKENGEVIANGKRPLMNMDEIIFPYEENENLDNKIVYYEGSRGCPFNCKYCLSSTTHGVRFLDSERVKKELKFFIDKKVRLVKFVDRTFNCNHKFSMAVWEFLINEETNTQFHFEISADILKSKELELLRKAPKDRFQFEVGVQTTNDDVLNRINRFVNFSDIKEKVCELLEIKNIKQHLDLIAGLPGENYNSFERSFNEVYIIRPEEIQLGFLKLLKGSSMREEAHLYDMKYSPYPPYEILSTKDISYDELLILKKVEGVVDKYYNSQKFNNIIKYFIPKFKNPFDFYLALGNFFDKKGYFKRNIGNSEYYKVFLDFNLEILKGDNFILGDILKFDYLSFNKKRGMPDFLERPLTKNQEQEIKSQLRGKYSLKDYQLEIFSVNINKFINEGEIVMEKTYFLFAHEGEVIDVTSQIC</sequence>
<keyword evidence="10" id="KW-1185">Reference proteome</keyword>
<dbReference type="SFLD" id="SFLDS00029">
    <property type="entry name" value="Radical_SAM"/>
    <property type="match status" value="1"/>
</dbReference>
<dbReference type="SUPFAM" id="SSF52242">
    <property type="entry name" value="Cobalamin (vitamin B12)-binding domain"/>
    <property type="match status" value="1"/>
</dbReference>
<evidence type="ECO:0000256" key="4">
    <source>
        <dbReference type="ARBA" id="ARBA00023004"/>
    </source>
</evidence>
<dbReference type="GO" id="GO:0003824">
    <property type="term" value="F:catalytic activity"/>
    <property type="evidence" value="ECO:0007669"/>
    <property type="project" value="InterPro"/>
</dbReference>
<proteinExistence type="predicted"/>
<dbReference type="InterPro" id="IPR006158">
    <property type="entry name" value="Cobalamin-bd"/>
</dbReference>
<evidence type="ECO:0000259" key="6">
    <source>
        <dbReference type="PROSITE" id="PS51332"/>
    </source>
</evidence>
<evidence type="ECO:0000313" key="10">
    <source>
        <dbReference type="Proteomes" id="UP000198597"/>
    </source>
</evidence>
<dbReference type="SUPFAM" id="SSF102114">
    <property type="entry name" value="Radical SAM enzymes"/>
    <property type="match status" value="1"/>
</dbReference>
<dbReference type="InterPro" id="IPR023404">
    <property type="entry name" value="rSAM_horseshoe"/>
</dbReference>
<dbReference type="SFLD" id="SFLDG01123">
    <property type="entry name" value="methyltransferase_(Class_B)"/>
    <property type="match status" value="1"/>
</dbReference>
<dbReference type="InterPro" id="IPR007197">
    <property type="entry name" value="rSAM"/>
</dbReference>
<protein>
    <submittedName>
        <fullName evidence="8">B12-binding domain-containing radical SAM protein</fullName>
    </submittedName>
    <submittedName>
        <fullName evidence="9">Radical SAM superfamily enzyme YgiQ, UPF0313 family</fullName>
    </submittedName>
</protein>
<evidence type="ECO:0000256" key="5">
    <source>
        <dbReference type="ARBA" id="ARBA00023014"/>
    </source>
</evidence>
<evidence type="ECO:0000259" key="7">
    <source>
        <dbReference type="PROSITE" id="PS51918"/>
    </source>
</evidence>
<keyword evidence="3" id="KW-0479">Metal-binding</keyword>
<dbReference type="InterPro" id="IPR034466">
    <property type="entry name" value="Methyltransferase_Class_B"/>
</dbReference>
<dbReference type="CDD" id="cd01335">
    <property type="entry name" value="Radical_SAM"/>
    <property type="match status" value="1"/>
</dbReference>
<dbReference type="PROSITE" id="PS51918">
    <property type="entry name" value="RADICAL_SAM"/>
    <property type="match status" value="1"/>
</dbReference>
<comment type="cofactor">
    <cofactor evidence="1">
        <name>[4Fe-4S] cluster</name>
        <dbReference type="ChEBI" id="CHEBI:49883"/>
    </cofactor>
</comment>
<dbReference type="Pfam" id="PF04055">
    <property type="entry name" value="Radical_SAM"/>
    <property type="match status" value="1"/>
</dbReference>
<dbReference type="OrthoDB" id="9801424at2"/>
<dbReference type="CDD" id="cd02068">
    <property type="entry name" value="radical_SAM_B12_BD"/>
    <property type="match status" value="1"/>
</dbReference>
<feature type="domain" description="B12-binding" evidence="6">
    <location>
        <begin position="1"/>
        <end position="133"/>
    </location>
</feature>
<reference evidence="9 10" key="1">
    <citation type="submission" date="2016-10" db="EMBL/GenBank/DDBJ databases">
        <authorList>
            <person name="de Groot N.N."/>
        </authorList>
    </citation>
    <scope>NUCLEOTIDE SEQUENCE [LARGE SCALE GENOMIC DNA]</scope>
    <source>
        <strain evidence="9 10">DSM 12272</strain>
    </source>
</reference>
<evidence type="ECO:0000313" key="9">
    <source>
        <dbReference type="EMBL" id="SDP38367.1"/>
    </source>
</evidence>
<dbReference type="EMBL" id="JACKWY010000003">
    <property type="protein sequence ID" value="MBB6714387.1"/>
    <property type="molecule type" value="Genomic_DNA"/>
</dbReference>
<dbReference type="Pfam" id="PF13311">
    <property type="entry name" value="DUF4080"/>
    <property type="match status" value="1"/>
</dbReference>
<dbReference type="InterPro" id="IPR036724">
    <property type="entry name" value="Cobalamin-bd_sf"/>
</dbReference>
<keyword evidence="2" id="KW-0949">S-adenosyl-L-methionine</keyword>
<dbReference type="InterPro" id="IPR051198">
    <property type="entry name" value="BchE-like"/>
</dbReference>
<dbReference type="InterPro" id="IPR025288">
    <property type="entry name" value="DUF4080"/>
</dbReference>
<evidence type="ECO:0000256" key="2">
    <source>
        <dbReference type="ARBA" id="ARBA00022691"/>
    </source>
</evidence>
<dbReference type="SFLD" id="SFLDG01082">
    <property type="entry name" value="B12-binding_domain_containing"/>
    <property type="match status" value="1"/>
</dbReference>
<gene>
    <name evidence="8" type="ORF">H7E68_06540</name>
    <name evidence="9" type="ORF">SAMN04488529_104231</name>
</gene>
<evidence type="ECO:0000256" key="3">
    <source>
        <dbReference type="ARBA" id="ARBA00022723"/>
    </source>
</evidence>
<dbReference type="GO" id="GO:0051539">
    <property type="term" value="F:4 iron, 4 sulfur cluster binding"/>
    <property type="evidence" value="ECO:0007669"/>
    <property type="project" value="UniProtKB-KW"/>
</dbReference>
<organism evidence="9 10">
    <name type="scientific">Clostridium gasigenes</name>
    <dbReference type="NCBI Taxonomy" id="94869"/>
    <lineage>
        <taxon>Bacteria</taxon>
        <taxon>Bacillati</taxon>
        <taxon>Bacillota</taxon>
        <taxon>Clostridia</taxon>
        <taxon>Eubacteriales</taxon>
        <taxon>Clostridiaceae</taxon>
        <taxon>Clostridium</taxon>
    </lineage>
</organism>
<accession>A0A1H0S9M2</accession>
<evidence type="ECO:0000313" key="8">
    <source>
        <dbReference type="EMBL" id="MBB6714387.1"/>
    </source>
</evidence>
<dbReference type="EMBL" id="FNJM01000004">
    <property type="protein sequence ID" value="SDP38367.1"/>
    <property type="molecule type" value="Genomic_DNA"/>
</dbReference>
<keyword evidence="4" id="KW-0408">Iron</keyword>
<evidence type="ECO:0000256" key="1">
    <source>
        <dbReference type="ARBA" id="ARBA00001966"/>
    </source>
</evidence>
<feature type="domain" description="Radical SAM core" evidence="7">
    <location>
        <begin position="169"/>
        <end position="391"/>
    </location>
</feature>
<dbReference type="GO" id="GO:0046872">
    <property type="term" value="F:metal ion binding"/>
    <property type="evidence" value="ECO:0007669"/>
    <property type="project" value="UniProtKB-KW"/>
</dbReference>
<dbReference type="GO" id="GO:0005829">
    <property type="term" value="C:cytosol"/>
    <property type="evidence" value="ECO:0007669"/>
    <property type="project" value="TreeGrafter"/>
</dbReference>
<dbReference type="STRING" id="94869.SAMN04488529_104231"/>
<dbReference type="Proteomes" id="UP000198597">
    <property type="component" value="Unassembled WGS sequence"/>
</dbReference>
<dbReference type="GO" id="GO:0031419">
    <property type="term" value="F:cobalamin binding"/>
    <property type="evidence" value="ECO:0007669"/>
    <property type="project" value="InterPro"/>
</dbReference>
<dbReference type="Pfam" id="PF02310">
    <property type="entry name" value="B12-binding"/>
    <property type="match status" value="1"/>
</dbReference>
<evidence type="ECO:0000313" key="11">
    <source>
        <dbReference type="Proteomes" id="UP000585258"/>
    </source>
</evidence>
<dbReference type="InterPro" id="IPR006638">
    <property type="entry name" value="Elp3/MiaA/NifB-like_rSAM"/>
</dbReference>
<dbReference type="Proteomes" id="UP000585258">
    <property type="component" value="Unassembled WGS sequence"/>
</dbReference>
<dbReference type="Gene3D" id="3.80.30.20">
    <property type="entry name" value="tm_1862 like domain"/>
    <property type="match status" value="1"/>
</dbReference>
<keyword evidence="5" id="KW-0411">Iron-sulfur</keyword>
<reference evidence="8 11" key="2">
    <citation type="submission" date="2020-08" db="EMBL/GenBank/DDBJ databases">
        <title>Clostridia isolated from Swiss meat.</title>
        <authorList>
            <person name="Wambui J."/>
            <person name="Stevens M.J.A."/>
            <person name="Stephan R."/>
        </authorList>
    </citation>
    <scope>NUCLEOTIDE SEQUENCE [LARGE SCALE GENOMIC DNA]</scope>
    <source>
        <strain evidence="8 11">CM001</strain>
    </source>
</reference>
<name>A0A1H0S9M2_9CLOT</name>
<dbReference type="AlphaFoldDB" id="A0A1H0S9M2"/>
<dbReference type="PANTHER" id="PTHR43409">
    <property type="entry name" value="ANAEROBIC MAGNESIUM-PROTOPORPHYRIN IX MONOMETHYL ESTER CYCLASE-RELATED"/>
    <property type="match status" value="1"/>
</dbReference>
<dbReference type="RefSeq" id="WP_089968902.1">
    <property type="nucleotide sequence ID" value="NZ_FNJM01000004.1"/>
</dbReference>
<dbReference type="PANTHER" id="PTHR43409:SF16">
    <property type="entry name" value="SLR0320 PROTEIN"/>
    <property type="match status" value="1"/>
</dbReference>
<dbReference type="SMART" id="SM00729">
    <property type="entry name" value="Elp3"/>
    <property type="match status" value="1"/>
</dbReference>